<proteinExistence type="predicted"/>
<dbReference type="RefSeq" id="WP_256708045.1">
    <property type="nucleotide sequence ID" value="NZ_CP101914.1"/>
</dbReference>
<reference evidence="1" key="1">
    <citation type="submission" date="2022-07" db="EMBL/GenBank/DDBJ databases">
        <title>FELIX.</title>
        <authorList>
            <person name="Wan K.H."/>
            <person name="Park S."/>
            <person name="Lawrence Q."/>
            <person name="Eichenberger J.P."/>
            <person name="Booth B.W."/>
            <person name="Piaggio A.J."/>
            <person name="Chandler J.C."/>
            <person name="Franklin A.B."/>
            <person name="Celniker S.E."/>
        </authorList>
    </citation>
    <scope>NUCLEOTIDE SEQUENCE</scope>
    <source>
        <strain evidence="1">QA-1986 374</strain>
    </source>
</reference>
<dbReference type="Proteomes" id="UP001059773">
    <property type="component" value="Chromosome"/>
</dbReference>
<organism evidence="1 2">
    <name type="scientific">Oceanobacillus jeddahense</name>
    <dbReference type="NCBI Taxonomy" id="1462527"/>
    <lineage>
        <taxon>Bacteria</taxon>
        <taxon>Bacillati</taxon>
        <taxon>Bacillota</taxon>
        <taxon>Bacilli</taxon>
        <taxon>Bacillales</taxon>
        <taxon>Bacillaceae</taxon>
        <taxon>Oceanobacillus</taxon>
    </lineage>
</organism>
<gene>
    <name evidence="1" type="ORF">NP439_22875</name>
</gene>
<sequence>MQKQNILTIAMIGKLDLVKKKGVKSIVYPDGACQRKAEIRG</sequence>
<evidence type="ECO:0000313" key="1">
    <source>
        <dbReference type="EMBL" id="UUI02842.1"/>
    </source>
</evidence>
<name>A0ABY5JVF8_9BACI</name>
<evidence type="ECO:0000313" key="2">
    <source>
        <dbReference type="Proteomes" id="UP001059773"/>
    </source>
</evidence>
<keyword evidence="2" id="KW-1185">Reference proteome</keyword>
<accession>A0ABY5JVF8</accession>
<protein>
    <submittedName>
        <fullName evidence="1">Uncharacterized protein</fullName>
    </submittedName>
</protein>
<dbReference type="EMBL" id="CP101914">
    <property type="protein sequence ID" value="UUI02842.1"/>
    <property type="molecule type" value="Genomic_DNA"/>
</dbReference>